<dbReference type="InterPro" id="IPR000182">
    <property type="entry name" value="GNAT_dom"/>
</dbReference>
<protein>
    <submittedName>
        <fullName evidence="5">GNAT family N-acetyltransferase</fullName>
    </submittedName>
</protein>
<proteinExistence type="predicted"/>
<organism evidence="5 6">
    <name type="scientific">Chrysosporum bergii ANA360D</name>
    <dbReference type="NCBI Taxonomy" id="617107"/>
    <lineage>
        <taxon>Bacteria</taxon>
        <taxon>Bacillati</taxon>
        <taxon>Cyanobacteriota</taxon>
        <taxon>Cyanophyceae</taxon>
        <taxon>Nostocales</taxon>
        <taxon>Nodulariaceae</taxon>
        <taxon>Chrysosporum</taxon>
    </lineage>
</organism>
<sequence>MAAEIKMTSLLPRNLSVVIRPAQYRDLDGIEQITQDSLPSLTPEEAELAISQMQWLRRWYGFLKFLSWFPNPLQYSFCAYVAEQGRSLLGMIQVSPFNRTRSTWRIDRVMLAKSLEKQGTGSQLLRHCFESILEARTWVLEVNVNDKDALALYRQNGFQRLAEMTYWEIKPELLTELAQTEPDLPNLLPVSNADAQLLYQLDTASMPPLVRQVFDRNTRDFKTSLFGAVTDAVKQWVSKTEVVSGYVFEPQRKAAIGYFQVQLDRKGKTPHVATLTVHPAYTWLYPELLSQLARIVQDFPQQALQLASSDYQAEREEYLERIGAQRIEHTLVMSRSVWHKIRESKIVSLDGIQWTGVLQGLQPSRKPVPGGMSWSKPKKQPASDGSTPSKSESINFRCENLSMEPLPIPESTDQRQEN</sequence>
<dbReference type="RefSeq" id="WP_280656049.1">
    <property type="nucleotide sequence ID" value="NZ_JANQDH010000117.1"/>
</dbReference>
<name>A0AA43GUS5_9CYAN</name>
<dbReference type="CDD" id="cd04301">
    <property type="entry name" value="NAT_SF"/>
    <property type="match status" value="1"/>
</dbReference>
<dbReference type="Proteomes" id="UP001159387">
    <property type="component" value="Unassembled WGS sequence"/>
</dbReference>
<dbReference type="EMBL" id="JANQDH010000117">
    <property type="protein sequence ID" value="MDH6062106.1"/>
    <property type="molecule type" value="Genomic_DNA"/>
</dbReference>
<keyword evidence="1" id="KW-0808">Transferase</keyword>
<gene>
    <name evidence="5" type="ORF">NWP17_16970</name>
</gene>
<dbReference type="PANTHER" id="PTHR43800:SF1">
    <property type="entry name" value="PEPTIDYL-LYSINE N-ACETYLTRANSFERASE YJAB"/>
    <property type="match status" value="1"/>
</dbReference>
<dbReference type="PROSITE" id="PS51186">
    <property type="entry name" value="GNAT"/>
    <property type="match status" value="1"/>
</dbReference>
<evidence type="ECO:0000313" key="5">
    <source>
        <dbReference type="EMBL" id="MDH6062106.1"/>
    </source>
</evidence>
<reference evidence="5 6" key="1">
    <citation type="journal article" date="2023" name="J. Phycol.">
        <title>Chrysosporum ovalisporum is synonymous with the true-branching cyanobacterium Umezakia natans (Nostocales/Aphanizomenonaceae).</title>
        <authorList>
            <person name="McGregor G.B."/>
            <person name="Sendall B.C."/>
            <person name="Niiyama Y."/>
            <person name="Tuji A."/>
            <person name="Willis A."/>
        </authorList>
    </citation>
    <scope>NUCLEOTIDE SEQUENCE [LARGE SCALE GENOMIC DNA]</scope>
    <source>
        <strain evidence="5 6">ANA360D</strain>
    </source>
</reference>
<dbReference type="GO" id="GO:0016747">
    <property type="term" value="F:acyltransferase activity, transferring groups other than amino-acyl groups"/>
    <property type="evidence" value="ECO:0007669"/>
    <property type="project" value="InterPro"/>
</dbReference>
<evidence type="ECO:0000259" key="4">
    <source>
        <dbReference type="PROSITE" id="PS51186"/>
    </source>
</evidence>
<accession>A0AA43GUS5</accession>
<dbReference type="Pfam" id="PF13508">
    <property type="entry name" value="Acetyltransf_7"/>
    <property type="match status" value="1"/>
</dbReference>
<dbReference type="InterPro" id="IPR016181">
    <property type="entry name" value="Acyl_CoA_acyltransferase"/>
</dbReference>
<keyword evidence="2" id="KW-0012">Acyltransferase</keyword>
<dbReference type="AlphaFoldDB" id="A0AA43GUS5"/>
<feature type="compositionally biased region" description="Polar residues" evidence="3">
    <location>
        <begin position="383"/>
        <end position="394"/>
    </location>
</feature>
<feature type="domain" description="N-acetyltransferase" evidence="4">
    <location>
        <begin position="17"/>
        <end position="180"/>
    </location>
</feature>
<comment type="caution">
    <text evidence="5">The sequence shown here is derived from an EMBL/GenBank/DDBJ whole genome shotgun (WGS) entry which is preliminary data.</text>
</comment>
<evidence type="ECO:0000313" key="6">
    <source>
        <dbReference type="Proteomes" id="UP001159387"/>
    </source>
</evidence>
<keyword evidence="6" id="KW-1185">Reference proteome</keyword>
<evidence type="ECO:0000256" key="1">
    <source>
        <dbReference type="ARBA" id="ARBA00022679"/>
    </source>
</evidence>
<dbReference type="SUPFAM" id="SSF55729">
    <property type="entry name" value="Acyl-CoA N-acyltransferases (Nat)"/>
    <property type="match status" value="1"/>
</dbReference>
<dbReference type="PANTHER" id="PTHR43800">
    <property type="entry name" value="PEPTIDYL-LYSINE N-ACETYLTRANSFERASE YJAB"/>
    <property type="match status" value="1"/>
</dbReference>
<feature type="region of interest" description="Disordered" evidence="3">
    <location>
        <begin position="360"/>
        <end position="418"/>
    </location>
</feature>
<dbReference type="Gene3D" id="3.40.630.30">
    <property type="match status" value="1"/>
</dbReference>
<evidence type="ECO:0000256" key="3">
    <source>
        <dbReference type="SAM" id="MobiDB-lite"/>
    </source>
</evidence>
<evidence type="ECO:0000256" key="2">
    <source>
        <dbReference type="ARBA" id="ARBA00023315"/>
    </source>
</evidence>